<proteinExistence type="predicted"/>
<reference evidence="2" key="1">
    <citation type="submission" date="2015-12" db="EMBL/GenBank/DDBJ databases">
        <title>Gene expression during late stages of embryo sac development: a critical building block for successful pollen-pistil interactions.</title>
        <authorList>
            <person name="Liu Y."/>
            <person name="Joly V."/>
            <person name="Sabar M."/>
            <person name="Matton D.P."/>
        </authorList>
    </citation>
    <scope>NUCLEOTIDE SEQUENCE</scope>
</reference>
<name>A0A0V0IG93_SOLCH</name>
<feature type="region of interest" description="Disordered" evidence="1">
    <location>
        <begin position="65"/>
        <end position="104"/>
    </location>
</feature>
<protein>
    <submittedName>
        <fullName evidence="2">Putative ovule protein</fullName>
    </submittedName>
</protein>
<feature type="compositionally biased region" description="Low complexity" evidence="1">
    <location>
        <begin position="65"/>
        <end position="94"/>
    </location>
</feature>
<dbReference type="AlphaFoldDB" id="A0A0V0IG93"/>
<evidence type="ECO:0000313" key="2">
    <source>
        <dbReference type="EMBL" id="JAP31303.1"/>
    </source>
</evidence>
<dbReference type="EMBL" id="GEDG01007187">
    <property type="protein sequence ID" value="JAP31303.1"/>
    <property type="molecule type" value="Transcribed_RNA"/>
</dbReference>
<sequence length="104" mass="11477">MRREIYLILKSTREDFLCPNSQVCFPQSKEDGQAPNILWFLRIISLPWKPLSLFSSSLRRLAVAATSSNPGDPLSPLASSPLYHSPLLPSSSSSDQQSARTTGD</sequence>
<organism evidence="2">
    <name type="scientific">Solanum chacoense</name>
    <name type="common">Chaco potato</name>
    <dbReference type="NCBI Taxonomy" id="4108"/>
    <lineage>
        <taxon>Eukaryota</taxon>
        <taxon>Viridiplantae</taxon>
        <taxon>Streptophyta</taxon>
        <taxon>Embryophyta</taxon>
        <taxon>Tracheophyta</taxon>
        <taxon>Spermatophyta</taxon>
        <taxon>Magnoliopsida</taxon>
        <taxon>eudicotyledons</taxon>
        <taxon>Gunneridae</taxon>
        <taxon>Pentapetalae</taxon>
        <taxon>asterids</taxon>
        <taxon>lamiids</taxon>
        <taxon>Solanales</taxon>
        <taxon>Solanaceae</taxon>
        <taxon>Solanoideae</taxon>
        <taxon>Solaneae</taxon>
        <taxon>Solanum</taxon>
    </lineage>
</organism>
<accession>A0A0V0IG93</accession>
<feature type="compositionally biased region" description="Polar residues" evidence="1">
    <location>
        <begin position="95"/>
        <end position="104"/>
    </location>
</feature>
<evidence type="ECO:0000256" key="1">
    <source>
        <dbReference type="SAM" id="MobiDB-lite"/>
    </source>
</evidence>